<feature type="transmembrane region" description="Helical" evidence="7">
    <location>
        <begin position="186"/>
        <end position="211"/>
    </location>
</feature>
<dbReference type="OrthoDB" id="9788108at2"/>
<evidence type="ECO:0000256" key="2">
    <source>
        <dbReference type="ARBA" id="ARBA00022448"/>
    </source>
</evidence>
<evidence type="ECO:0000313" key="11">
    <source>
        <dbReference type="Proteomes" id="UP000287171"/>
    </source>
</evidence>
<dbReference type="AlphaFoldDB" id="A0A402BDR8"/>
<feature type="transmembrane region" description="Helical" evidence="7">
    <location>
        <begin position="103"/>
        <end position="124"/>
    </location>
</feature>
<dbReference type="InterPro" id="IPR000515">
    <property type="entry name" value="MetI-like"/>
</dbReference>
<reference evidence="11" key="1">
    <citation type="submission" date="2018-12" db="EMBL/GenBank/DDBJ databases">
        <title>Tengunoibacter tsumagoiensis gen. nov., sp. nov., Dictyobacter kobayashii sp. nov., D. alpinus sp. nov., and D. joshuensis sp. nov. and description of Dictyobacteraceae fam. nov. within the order Ktedonobacterales isolated from Tengu-no-mugimeshi.</title>
        <authorList>
            <person name="Wang C.M."/>
            <person name="Zheng Y."/>
            <person name="Sakai Y."/>
            <person name="Toyoda A."/>
            <person name="Minakuchi Y."/>
            <person name="Abe K."/>
            <person name="Yokota A."/>
            <person name="Yabe S."/>
        </authorList>
    </citation>
    <scope>NUCLEOTIDE SEQUENCE [LARGE SCALE GENOMIC DNA]</scope>
    <source>
        <strain evidence="11">Uno16</strain>
    </source>
</reference>
<organism evidence="10 11">
    <name type="scientific">Dictyobacter alpinus</name>
    <dbReference type="NCBI Taxonomy" id="2014873"/>
    <lineage>
        <taxon>Bacteria</taxon>
        <taxon>Bacillati</taxon>
        <taxon>Chloroflexota</taxon>
        <taxon>Ktedonobacteria</taxon>
        <taxon>Ktedonobacterales</taxon>
        <taxon>Dictyobacteraceae</taxon>
        <taxon>Dictyobacter</taxon>
    </lineage>
</organism>
<comment type="similarity">
    <text evidence="7">Belongs to the binding-protein-dependent transport system permease family.</text>
</comment>
<dbReference type="InterPro" id="IPR051393">
    <property type="entry name" value="ABC_transporter_permease"/>
</dbReference>
<evidence type="ECO:0000313" key="10">
    <source>
        <dbReference type="EMBL" id="GCE29548.1"/>
    </source>
</evidence>
<keyword evidence="5 7" id="KW-1133">Transmembrane helix</keyword>
<dbReference type="GO" id="GO:0005886">
    <property type="term" value="C:plasma membrane"/>
    <property type="evidence" value="ECO:0007669"/>
    <property type="project" value="UniProtKB-SubCell"/>
</dbReference>
<protein>
    <submittedName>
        <fullName evidence="10">Sugar ABC transporter permease</fullName>
    </submittedName>
</protein>
<feature type="region of interest" description="Disordered" evidence="8">
    <location>
        <begin position="1"/>
        <end position="30"/>
    </location>
</feature>
<evidence type="ECO:0000256" key="8">
    <source>
        <dbReference type="SAM" id="MobiDB-lite"/>
    </source>
</evidence>
<dbReference type="SUPFAM" id="SSF161098">
    <property type="entry name" value="MetI-like"/>
    <property type="match status" value="1"/>
</dbReference>
<feature type="domain" description="ABC transmembrane type-1" evidence="9">
    <location>
        <begin position="99"/>
        <end position="313"/>
    </location>
</feature>
<evidence type="ECO:0000256" key="6">
    <source>
        <dbReference type="ARBA" id="ARBA00023136"/>
    </source>
</evidence>
<proteinExistence type="inferred from homology"/>
<feature type="transmembrane region" description="Helical" evidence="7">
    <location>
        <begin position="37"/>
        <end position="70"/>
    </location>
</feature>
<dbReference type="CDD" id="cd06261">
    <property type="entry name" value="TM_PBP2"/>
    <property type="match status" value="1"/>
</dbReference>
<keyword evidence="6 7" id="KW-0472">Membrane</keyword>
<name>A0A402BDR8_9CHLR</name>
<evidence type="ECO:0000256" key="1">
    <source>
        <dbReference type="ARBA" id="ARBA00004651"/>
    </source>
</evidence>
<keyword evidence="2 7" id="KW-0813">Transport</keyword>
<dbReference type="Pfam" id="PF00528">
    <property type="entry name" value="BPD_transp_1"/>
    <property type="match status" value="1"/>
</dbReference>
<evidence type="ECO:0000256" key="7">
    <source>
        <dbReference type="RuleBase" id="RU363032"/>
    </source>
</evidence>
<accession>A0A402BDR8</accession>
<comment type="subcellular location">
    <subcellularLocation>
        <location evidence="1 7">Cell membrane</location>
        <topology evidence="1 7">Multi-pass membrane protein</topology>
    </subcellularLocation>
</comment>
<dbReference type="PROSITE" id="PS50928">
    <property type="entry name" value="ABC_TM1"/>
    <property type="match status" value="1"/>
</dbReference>
<feature type="transmembrane region" description="Helical" evidence="7">
    <location>
        <begin position="232"/>
        <end position="257"/>
    </location>
</feature>
<dbReference type="PANTHER" id="PTHR30193:SF37">
    <property type="entry name" value="INNER MEMBRANE ABC TRANSPORTER PERMEASE PROTEIN YCJO"/>
    <property type="match status" value="1"/>
</dbReference>
<evidence type="ECO:0000256" key="5">
    <source>
        <dbReference type="ARBA" id="ARBA00022989"/>
    </source>
</evidence>
<keyword evidence="11" id="KW-1185">Reference proteome</keyword>
<evidence type="ECO:0000256" key="4">
    <source>
        <dbReference type="ARBA" id="ARBA00022692"/>
    </source>
</evidence>
<sequence>MVKSSLSLDSCAELSKGTGKEQKRPQRKRRASRSAEILTAYGLLLPAAFFYLGFQFLPILGAFLISLFQWNGINASDASFIGTQNFRQIIQDPIFWSSLRNNLFVGIAVVVFQCGGAFLLAAIIHAGISGAQIFRIVFFAPVVISSVALGMLAIFLFSPSIGLINAFLRGINLPGLAQPWLGSSVFALPAVVVTFIWQNIGFSMLLFLSALKQVPGEICEAALVDGASQRTILWNIVLPIIRPVAAVIVLLGVISAFRLFDTVYILTSGGPYHASDVLVTYLYESAFAGNQVGYGNAIGVILFVIIFVFAILQLHFTHAEESSF</sequence>
<dbReference type="EMBL" id="BIFT01000002">
    <property type="protein sequence ID" value="GCE29548.1"/>
    <property type="molecule type" value="Genomic_DNA"/>
</dbReference>
<feature type="transmembrane region" description="Helical" evidence="7">
    <location>
        <begin position="295"/>
        <end position="316"/>
    </location>
</feature>
<feature type="transmembrane region" description="Helical" evidence="7">
    <location>
        <begin position="136"/>
        <end position="166"/>
    </location>
</feature>
<evidence type="ECO:0000259" key="9">
    <source>
        <dbReference type="PROSITE" id="PS50928"/>
    </source>
</evidence>
<dbReference type="RefSeq" id="WP_126629790.1">
    <property type="nucleotide sequence ID" value="NZ_BIFT01000002.1"/>
</dbReference>
<dbReference type="Gene3D" id="1.10.3720.10">
    <property type="entry name" value="MetI-like"/>
    <property type="match status" value="1"/>
</dbReference>
<keyword evidence="4 7" id="KW-0812">Transmembrane</keyword>
<dbReference type="PANTHER" id="PTHR30193">
    <property type="entry name" value="ABC TRANSPORTER PERMEASE PROTEIN"/>
    <property type="match status" value="1"/>
</dbReference>
<dbReference type="GO" id="GO:0055085">
    <property type="term" value="P:transmembrane transport"/>
    <property type="evidence" value="ECO:0007669"/>
    <property type="project" value="InterPro"/>
</dbReference>
<comment type="caution">
    <text evidence="10">The sequence shown here is derived from an EMBL/GenBank/DDBJ whole genome shotgun (WGS) entry which is preliminary data.</text>
</comment>
<dbReference type="InterPro" id="IPR035906">
    <property type="entry name" value="MetI-like_sf"/>
</dbReference>
<gene>
    <name evidence="10" type="primary">yurN</name>
    <name evidence="10" type="ORF">KDA_50320</name>
</gene>
<dbReference type="Proteomes" id="UP000287171">
    <property type="component" value="Unassembled WGS sequence"/>
</dbReference>
<evidence type="ECO:0000256" key="3">
    <source>
        <dbReference type="ARBA" id="ARBA00022475"/>
    </source>
</evidence>
<keyword evidence="3" id="KW-1003">Cell membrane</keyword>